<evidence type="ECO:0000313" key="2">
    <source>
        <dbReference type="EMBL" id="KAJ1194857.1"/>
    </source>
</evidence>
<dbReference type="AlphaFoldDB" id="A0AAV7V0K8"/>
<evidence type="ECO:0000313" key="3">
    <source>
        <dbReference type="Proteomes" id="UP001066276"/>
    </source>
</evidence>
<protein>
    <submittedName>
        <fullName evidence="2">Uncharacterized protein</fullName>
    </submittedName>
</protein>
<feature type="compositionally biased region" description="Polar residues" evidence="1">
    <location>
        <begin position="103"/>
        <end position="112"/>
    </location>
</feature>
<organism evidence="2 3">
    <name type="scientific">Pleurodeles waltl</name>
    <name type="common">Iberian ribbed newt</name>
    <dbReference type="NCBI Taxonomy" id="8319"/>
    <lineage>
        <taxon>Eukaryota</taxon>
        <taxon>Metazoa</taxon>
        <taxon>Chordata</taxon>
        <taxon>Craniata</taxon>
        <taxon>Vertebrata</taxon>
        <taxon>Euteleostomi</taxon>
        <taxon>Amphibia</taxon>
        <taxon>Batrachia</taxon>
        <taxon>Caudata</taxon>
        <taxon>Salamandroidea</taxon>
        <taxon>Salamandridae</taxon>
        <taxon>Pleurodelinae</taxon>
        <taxon>Pleurodeles</taxon>
    </lineage>
</organism>
<gene>
    <name evidence="2" type="ORF">NDU88_004142</name>
</gene>
<sequence>MNGTRTTGPGVMRTTGQTGLLKTGQNQQNTSRRDTKQNTTGIPTKREPIDPIPKSQAKTEAKRKAERKRPGQTQGAKEPPLAARQSTKKGNRERPISEDRNQASETSSNAIATDSAGDGPKRHAHQQNSPGHDPTTITKTKAKPGRKRPTGDIHIPRTQCRKMMPRNKLNQQRNHRNKEELTHKKHSRGRKRKDGDPRSMSAQDP</sequence>
<feature type="compositionally biased region" description="Polar residues" evidence="1">
    <location>
        <begin position="126"/>
        <end position="139"/>
    </location>
</feature>
<comment type="caution">
    <text evidence="2">The sequence shown here is derived from an EMBL/GenBank/DDBJ whole genome shotgun (WGS) entry which is preliminary data.</text>
</comment>
<evidence type="ECO:0000256" key="1">
    <source>
        <dbReference type="SAM" id="MobiDB-lite"/>
    </source>
</evidence>
<keyword evidence="3" id="KW-1185">Reference proteome</keyword>
<feature type="compositionally biased region" description="Basic and acidic residues" evidence="1">
    <location>
        <begin position="90"/>
        <end position="102"/>
    </location>
</feature>
<feature type="compositionally biased region" description="Basic residues" evidence="1">
    <location>
        <begin position="183"/>
        <end position="192"/>
    </location>
</feature>
<proteinExistence type="predicted"/>
<feature type="region of interest" description="Disordered" evidence="1">
    <location>
        <begin position="1"/>
        <end position="205"/>
    </location>
</feature>
<feature type="compositionally biased region" description="Low complexity" evidence="1">
    <location>
        <begin position="14"/>
        <end position="28"/>
    </location>
</feature>
<name>A0AAV7V0K8_PLEWA</name>
<dbReference type="EMBL" id="JANPWB010000004">
    <property type="protein sequence ID" value="KAJ1194857.1"/>
    <property type="molecule type" value="Genomic_DNA"/>
</dbReference>
<accession>A0AAV7V0K8</accession>
<dbReference type="Proteomes" id="UP001066276">
    <property type="component" value="Chromosome 2_2"/>
</dbReference>
<reference evidence="2" key="1">
    <citation type="journal article" date="2022" name="bioRxiv">
        <title>Sequencing and chromosome-scale assembly of the giantPleurodeles waltlgenome.</title>
        <authorList>
            <person name="Brown T."/>
            <person name="Elewa A."/>
            <person name="Iarovenko S."/>
            <person name="Subramanian E."/>
            <person name="Araus A.J."/>
            <person name="Petzold A."/>
            <person name="Susuki M."/>
            <person name="Suzuki K.-i.T."/>
            <person name="Hayashi T."/>
            <person name="Toyoda A."/>
            <person name="Oliveira C."/>
            <person name="Osipova E."/>
            <person name="Leigh N.D."/>
            <person name="Simon A."/>
            <person name="Yun M.H."/>
        </authorList>
    </citation>
    <scope>NUCLEOTIDE SEQUENCE</scope>
    <source>
        <strain evidence="2">20211129_DDA</strain>
        <tissue evidence="2">Liver</tissue>
    </source>
</reference>